<keyword evidence="2" id="KW-0328">Glycosyltransferase</keyword>
<dbReference type="AlphaFoldDB" id="A0AAD9UY35"/>
<dbReference type="SUPFAM" id="SSF53756">
    <property type="entry name" value="UDP-Glycosyltransferase/glycogen phosphorylase"/>
    <property type="match status" value="1"/>
</dbReference>
<evidence type="ECO:0000313" key="4">
    <source>
        <dbReference type="EMBL" id="KAK2554254.1"/>
    </source>
</evidence>
<evidence type="ECO:0000313" key="5">
    <source>
        <dbReference type="Proteomes" id="UP001249851"/>
    </source>
</evidence>
<reference evidence="4" key="2">
    <citation type="journal article" date="2023" name="Science">
        <title>Genomic signatures of disease resistance in endangered staghorn corals.</title>
        <authorList>
            <person name="Vollmer S.V."/>
            <person name="Selwyn J.D."/>
            <person name="Despard B.A."/>
            <person name="Roesel C.L."/>
        </authorList>
    </citation>
    <scope>NUCLEOTIDE SEQUENCE</scope>
    <source>
        <strain evidence="4">K2</strain>
    </source>
</reference>
<dbReference type="PANTHER" id="PTHR48043:SF145">
    <property type="entry name" value="FI06409P-RELATED"/>
    <property type="match status" value="1"/>
</dbReference>
<protein>
    <submittedName>
        <fullName evidence="4">2-hydroxyacylsphingosine 1-beta-galactosyltransferase</fullName>
    </submittedName>
</protein>
<gene>
    <name evidence="4" type="ORF">P5673_024256</name>
</gene>
<dbReference type="GO" id="GO:0008194">
    <property type="term" value="F:UDP-glycosyltransferase activity"/>
    <property type="evidence" value="ECO:0007669"/>
    <property type="project" value="InterPro"/>
</dbReference>
<keyword evidence="3" id="KW-0808">Transferase</keyword>
<comment type="similarity">
    <text evidence="1">Belongs to the UDP-glycosyltransferase family.</text>
</comment>
<name>A0AAD9UY35_ACRCE</name>
<accession>A0AAD9UY35</accession>
<keyword evidence="5" id="KW-1185">Reference proteome</keyword>
<dbReference type="PANTHER" id="PTHR48043">
    <property type="entry name" value="EG:EG0003.4 PROTEIN-RELATED"/>
    <property type="match status" value="1"/>
</dbReference>
<dbReference type="Proteomes" id="UP001249851">
    <property type="component" value="Unassembled WGS sequence"/>
</dbReference>
<evidence type="ECO:0000256" key="1">
    <source>
        <dbReference type="ARBA" id="ARBA00009995"/>
    </source>
</evidence>
<sequence length="578" mass="65088">MFIMPLFTSSCKVAWIVYFENRHGYHDFCGGISFQVIMITPTSQKAKSSAKVPHAFYQVPYKQGFIEDTVLRLQLEGRQFQSFSLMPHLLLNICEAALNSTKVANELKGVDLMVYDSLSVCAVLLGERSDIPRVEIVVAPPSSPVSFMHMIPMPVSYVPQLLIGFTDKMTFFERVLNLGAYLSLLTIINLGIGRPFNQLKVKYNIKPERSFQTAIADAELCLITADFALEYPQPLLPGQIMIGPLNVKDPKPLPADIEAFVSESGPHGFVIVSFGSNVASLLPREVVDVLATAFGELKQRVIWRLQGVMSLLGYIPSHLNSNIKVVEWLPQSDLLAHKNIRAFVSHVGHNSLYESAYHGVPVVAVPLFGDQPANAKKVERRGFGVAVDYRNTDARKVFETIDKVVTEPSFKEKAMHISRLMKDRRRTPLEEAGDWIEYVFRHGGAQHLRAQVFNIPCSTFGEMLSKRSIQRASLAFFLNDMIDEAELQSIIEITNKKNPFFPYWKYDRIEGTLDDMADSETKAKFRLTTSEFPLLAEALRISEMFTCCNEIGRLVNRAKEICLSLPFQTNISLFCNDN</sequence>
<dbReference type="Pfam" id="PF00201">
    <property type="entry name" value="UDPGT"/>
    <property type="match status" value="1"/>
</dbReference>
<dbReference type="FunFam" id="3.40.50.2000:FF:000021">
    <property type="entry name" value="UDP-glucuronosyltransferase"/>
    <property type="match status" value="1"/>
</dbReference>
<dbReference type="InterPro" id="IPR050271">
    <property type="entry name" value="UDP-glycosyltransferase"/>
</dbReference>
<comment type="caution">
    <text evidence="4">The sequence shown here is derived from an EMBL/GenBank/DDBJ whole genome shotgun (WGS) entry which is preliminary data.</text>
</comment>
<dbReference type="EMBL" id="JARQWQ010000071">
    <property type="protein sequence ID" value="KAK2554254.1"/>
    <property type="molecule type" value="Genomic_DNA"/>
</dbReference>
<evidence type="ECO:0000256" key="3">
    <source>
        <dbReference type="ARBA" id="ARBA00022679"/>
    </source>
</evidence>
<dbReference type="Gene3D" id="3.40.50.2000">
    <property type="entry name" value="Glycogen Phosphorylase B"/>
    <property type="match status" value="2"/>
</dbReference>
<dbReference type="InterPro" id="IPR002213">
    <property type="entry name" value="UDP_glucos_trans"/>
</dbReference>
<reference evidence="4" key="1">
    <citation type="journal article" date="2023" name="G3 (Bethesda)">
        <title>Whole genome assembly and annotation of the endangered Caribbean coral Acropora cervicornis.</title>
        <authorList>
            <person name="Selwyn J.D."/>
            <person name="Vollmer S.V."/>
        </authorList>
    </citation>
    <scope>NUCLEOTIDE SEQUENCE</scope>
    <source>
        <strain evidence="4">K2</strain>
    </source>
</reference>
<proteinExistence type="inferred from homology"/>
<organism evidence="4 5">
    <name type="scientific">Acropora cervicornis</name>
    <name type="common">Staghorn coral</name>
    <dbReference type="NCBI Taxonomy" id="6130"/>
    <lineage>
        <taxon>Eukaryota</taxon>
        <taxon>Metazoa</taxon>
        <taxon>Cnidaria</taxon>
        <taxon>Anthozoa</taxon>
        <taxon>Hexacorallia</taxon>
        <taxon>Scleractinia</taxon>
        <taxon>Astrocoeniina</taxon>
        <taxon>Acroporidae</taxon>
        <taxon>Acropora</taxon>
    </lineage>
</organism>
<dbReference type="CDD" id="cd03784">
    <property type="entry name" value="GT1_Gtf-like"/>
    <property type="match status" value="1"/>
</dbReference>
<evidence type="ECO:0000256" key="2">
    <source>
        <dbReference type="ARBA" id="ARBA00022676"/>
    </source>
</evidence>